<comment type="similarity">
    <text evidence="5">Belongs to the SAT4 family.</text>
</comment>
<evidence type="ECO:0000313" key="8">
    <source>
        <dbReference type="EMBL" id="KAK1534790.1"/>
    </source>
</evidence>
<accession>A0AAI9Z5A0</accession>
<organism evidence="8 9">
    <name type="scientific">Colletotrichum costaricense</name>
    <dbReference type="NCBI Taxonomy" id="1209916"/>
    <lineage>
        <taxon>Eukaryota</taxon>
        <taxon>Fungi</taxon>
        <taxon>Dikarya</taxon>
        <taxon>Ascomycota</taxon>
        <taxon>Pezizomycotina</taxon>
        <taxon>Sordariomycetes</taxon>
        <taxon>Hypocreomycetidae</taxon>
        <taxon>Glomerellales</taxon>
        <taxon>Glomerellaceae</taxon>
        <taxon>Colletotrichum</taxon>
        <taxon>Colletotrichum acutatum species complex</taxon>
    </lineage>
</organism>
<dbReference type="PANTHER" id="PTHR33048">
    <property type="entry name" value="PTH11-LIKE INTEGRAL MEMBRANE PROTEIN (AFU_ORTHOLOGUE AFUA_5G11245)"/>
    <property type="match status" value="1"/>
</dbReference>
<dbReference type="GeneID" id="85335275"/>
<evidence type="ECO:0000256" key="5">
    <source>
        <dbReference type="ARBA" id="ARBA00038359"/>
    </source>
</evidence>
<dbReference type="InterPro" id="IPR049326">
    <property type="entry name" value="Rhodopsin_dom_fungi"/>
</dbReference>
<dbReference type="InterPro" id="IPR052337">
    <property type="entry name" value="SAT4-like"/>
</dbReference>
<sequence>MATAADVVYMAEPPIGEARFAAKTVGIDLITTSMVMSLAFLATGMEMIDLGVVSHFWQVTYADYNTGFLIYGTCTTVKYSLSVVLAKLSFLFLYLRLSPDRSFRIIVTSLIGIVIAYSVAYQLLSIFGCRPIYASCDAEAL</sequence>
<comment type="caution">
    <text evidence="8">The sequence shown here is derived from an EMBL/GenBank/DDBJ whole genome shotgun (WGS) entry which is preliminary data.</text>
</comment>
<proteinExistence type="inferred from homology"/>
<keyword evidence="9" id="KW-1185">Reference proteome</keyword>
<keyword evidence="4 6" id="KW-0472">Membrane</keyword>
<protein>
    <submittedName>
        <fullName evidence="8">Integral membrane protein</fullName>
    </submittedName>
</protein>
<feature type="domain" description="Rhodopsin" evidence="7">
    <location>
        <begin position="24"/>
        <end position="135"/>
    </location>
</feature>
<evidence type="ECO:0000259" key="7">
    <source>
        <dbReference type="Pfam" id="PF20684"/>
    </source>
</evidence>
<dbReference type="GO" id="GO:0016020">
    <property type="term" value="C:membrane"/>
    <property type="evidence" value="ECO:0007669"/>
    <property type="project" value="UniProtKB-SubCell"/>
</dbReference>
<dbReference type="AlphaFoldDB" id="A0AAI9Z5A0"/>
<feature type="transmembrane region" description="Helical" evidence="6">
    <location>
        <begin position="68"/>
        <end position="93"/>
    </location>
</feature>
<dbReference type="Proteomes" id="UP001240678">
    <property type="component" value="Unassembled WGS sequence"/>
</dbReference>
<name>A0AAI9Z5A0_9PEZI</name>
<comment type="subcellular location">
    <subcellularLocation>
        <location evidence="1">Membrane</location>
        <topology evidence="1">Multi-pass membrane protein</topology>
    </subcellularLocation>
</comment>
<evidence type="ECO:0000256" key="2">
    <source>
        <dbReference type="ARBA" id="ARBA00022692"/>
    </source>
</evidence>
<evidence type="ECO:0000256" key="3">
    <source>
        <dbReference type="ARBA" id="ARBA00022989"/>
    </source>
</evidence>
<dbReference type="Pfam" id="PF20684">
    <property type="entry name" value="Fung_rhodopsin"/>
    <property type="match status" value="1"/>
</dbReference>
<dbReference type="PANTHER" id="PTHR33048:SF124">
    <property type="entry name" value="INTEGRAL MEMBRANE PROTEIN"/>
    <property type="match status" value="1"/>
</dbReference>
<feature type="transmembrane region" description="Helical" evidence="6">
    <location>
        <begin position="105"/>
        <end position="124"/>
    </location>
</feature>
<evidence type="ECO:0000256" key="4">
    <source>
        <dbReference type="ARBA" id="ARBA00023136"/>
    </source>
</evidence>
<gene>
    <name evidence="8" type="ORF">CCOS01_03542</name>
</gene>
<evidence type="ECO:0000256" key="1">
    <source>
        <dbReference type="ARBA" id="ARBA00004141"/>
    </source>
</evidence>
<evidence type="ECO:0000256" key="6">
    <source>
        <dbReference type="SAM" id="Phobius"/>
    </source>
</evidence>
<dbReference type="RefSeq" id="XP_060317993.1">
    <property type="nucleotide sequence ID" value="XM_060451728.1"/>
</dbReference>
<feature type="transmembrane region" description="Helical" evidence="6">
    <location>
        <begin position="29"/>
        <end position="48"/>
    </location>
</feature>
<keyword evidence="3 6" id="KW-1133">Transmembrane helix</keyword>
<reference evidence="8 9" key="1">
    <citation type="submission" date="2016-10" db="EMBL/GenBank/DDBJ databases">
        <title>The genome sequence of Colletotrichum fioriniae PJ7.</title>
        <authorList>
            <person name="Baroncelli R."/>
        </authorList>
    </citation>
    <scope>NUCLEOTIDE SEQUENCE [LARGE SCALE GENOMIC DNA]</scope>
    <source>
        <strain evidence="8 9">IMI 309622</strain>
    </source>
</reference>
<evidence type="ECO:0000313" key="9">
    <source>
        <dbReference type="Proteomes" id="UP001240678"/>
    </source>
</evidence>
<keyword evidence="2 6" id="KW-0812">Transmembrane</keyword>
<dbReference type="EMBL" id="MOOE01000003">
    <property type="protein sequence ID" value="KAK1534790.1"/>
    <property type="molecule type" value="Genomic_DNA"/>
</dbReference>